<organism evidence="1">
    <name type="scientific">marine sediment metagenome</name>
    <dbReference type="NCBI Taxonomy" id="412755"/>
    <lineage>
        <taxon>unclassified sequences</taxon>
        <taxon>metagenomes</taxon>
        <taxon>ecological metagenomes</taxon>
    </lineage>
</organism>
<accession>A0A0F9BIJ1</accession>
<comment type="caution">
    <text evidence="1">The sequence shown here is derived from an EMBL/GenBank/DDBJ whole genome shotgun (WGS) entry which is preliminary data.</text>
</comment>
<dbReference type="AlphaFoldDB" id="A0A0F9BIJ1"/>
<name>A0A0F9BIJ1_9ZZZZ</name>
<reference evidence="1" key="1">
    <citation type="journal article" date="2015" name="Nature">
        <title>Complex archaea that bridge the gap between prokaryotes and eukaryotes.</title>
        <authorList>
            <person name="Spang A."/>
            <person name="Saw J.H."/>
            <person name="Jorgensen S.L."/>
            <person name="Zaremba-Niedzwiedzka K."/>
            <person name="Martijn J."/>
            <person name="Lind A.E."/>
            <person name="van Eijk R."/>
            <person name="Schleper C."/>
            <person name="Guy L."/>
            <person name="Ettema T.J."/>
        </authorList>
    </citation>
    <scope>NUCLEOTIDE SEQUENCE</scope>
</reference>
<protein>
    <submittedName>
        <fullName evidence="1">Uncharacterized protein</fullName>
    </submittedName>
</protein>
<gene>
    <name evidence="1" type="ORF">LCGC14_2523630</name>
</gene>
<dbReference type="EMBL" id="LAZR01040771">
    <property type="protein sequence ID" value="KKL13657.1"/>
    <property type="molecule type" value="Genomic_DNA"/>
</dbReference>
<sequence>MTLLERYEVAMWDCLFEDLGIPTPLRHSRASR</sequence>
<evidence type="ECO:0000313" key="1">
    <source>
        <dbReference type="EMBL" id="KKL13657.1"/>
    </source>
</evidence>
<feature type="non-terminal residue" evidence="1">
    <location>
        <position position="32"/>
    </location>
</feature>
<proteinExistence type="predicted"/>